<protein>
    <submittedName>
        <fullName evidence="1">Uncharacterized protein</fullName>
    </submittedName>
</protein>
<organism evidence="1 2">
    <name type="scientific">Terrilactibacillus laevilacticus</name>
    <dbReference type="NCBI Taxonomy" id="1380157"/>
    <lineage>
        <taxon>Bacteria</taxon>
        <taxon>Bacillati</taxon>
        <taxon>Bacillota</taxon>
        <taxon>Bacilli</taxon>
        <taxon>Bacillales</taxon>
        <taxon>Bacillaceae</taxon>
        <taxon>Terrilactibacillus</taxon>
    </lineage>
</organism>
<dbReference type="Proteomes" id="UP001597458">
    <property type="component" value="Unassembled WGS sequence"/>
</dbReference>
<reference evidence="2" key="1">
    <citation type="journal article" date="2019" name="Int. J. Syst. Evol. Microbiol.">
        <title>The Global Catalogue of Microorganisms (GCM) 10K type strain sequencing project: providing services to taxonomists for standard genome sequencing and annotation.</title>
        <authorList>
            <consortium name="The Broad Institute Genomics Platform"/>
            <consortium name="The Broad Institute Genome Sequencing Center for Infectious Disease"/>
            <person name="Wu L."/>
            <person name="Ma J."/>
        </authorList>
    </citation>
    <scope>NUCLEOTIDE SEQUENCE [LARGE SCALE GENOMIC DNA]</scope>
    <source>
        <strain evidence="2">TISTR 2241</strain>
    </source>
</reference>
<dbReference type="EMBL" id="JBHUMR010000023">
    <property type="protein sequence ID" value="MFD2618608.1"/>
    <property type="molecule type" value="Genomic_DNA"/>
</dbReference>
<accession>A0ABW5PUL0</accession>
<comment type="caution">
    <text evidence="1">The sequence shown here is derived from an EMBL/GenBank/DDBJ whole genome shotgun (WGS) entry which is preliminary data.</text>
</comment>
<keyword evidence="2" id="KW-1185">Reference proteome</keyword>
<gene>
    <name evidence="1" type="ORF">ACFSTF_15060</name>
</gene>
<evidence type="ECO:0000313" key="2">
    <source>
        <dbReference type="Proteomes" id="UP001597458"/>
    </source>
</evidence>
<evidence type="ECO:0000313" key="1">
    <source>
        <dbReference type="EMBL" id="MFD2618608.1"/>
    </source>
</evidence>
<dbReference type="RefSeq" id="WP_141191726.1">
    <property type="nucleotide sequence ID" value="NZ_JBHUMR010000023.1"/>
</dbReference>
<sequence>MMKVSEWFAANDIKVLHHYLPLDKTAKKDYRLAINTDGPLMRLYRNSANELLLIQGINAYNSLKVLSPNKKVPCFVINNNISELEWCFTFLRSCFKEKVYFMVNYEYIMYALKKTNENVKKMAEEINCSEKDIQKFIVDTRVPDHYKELAIKYRKQGLVNAICQNSILKDYHDFLYKLTFRENHKLTKVKLKLFEDYIKFGYSLDIEKSYAIEWFNKIVDKKQAWKIYWEYLNNDYSLSKHYTHFPRVIKNKKIRAK</sequence>
<name>A0ABW5PUL0_9BACI</name>
<proteinExistence type="predicted"/>